<dbReference type="HOGENOM" id="CLU_1747122_0_0_7"/>
<dbReference type="KEGG" id="hfe:HFELIS_04600"/>
<organism evidence="2 3">
    <name type="scientific">Helicobacter felis (strain ATCC 49179 / CCUG 28539 / NCTC 12436 / CS1)</name>
    <dbReference type="NCBI Taxonomy" id="936155"/>
    <lineage>
        <taxon>Bacteria</taxon>
        <taxon>Pseudomonadati</taxon>
        <taxon>Campylobacterota</taxon>
        <taxon>Epsilonproteobacteria</taxon>
        <taxon>Campylobacterales</taxon>
        <taxon>Helicobacteraceae</taxon>
        <taxon>Helicobacter</taxon>
    </lineage>
</organism>
<dbReference type="OrthoDB" id="5325362at2"/>
<gene>
    <name evidence="2" type="ordered locus">Hfelis_04600</name>
</gene>
<protein>
    <submittedName>
        <fullName evidence="2">Uncharacterized protein</fullName>
    </submittedName>
</protein>
<accession>E7A9L8</accession>
<feature type="signal peptide" evidence="1">
    <location>
        <begin position="1"/>
        <end position="16"/>
    </location>
</feature>
<dbReference type="Proteomes" id="UP000007934">
    <property type="component" value="Chromosome"/>
</dbReference>
<evidence type="ECO:0000256" key="1">
    <source>
        <dbReference type="SAM" id="SignalP"/>
    </source>
</evidence>
<dbReference type="AlphaFoldDB" id="E7A9L8"/>
<proteinExistence type="predicted"/>
<dbReference type="RefSeq" id="WP_013468914.1">
    <property type="nucleotide sequence ID" value="NC_014810.2"/>
</dbReference>
<sequence>MRIFLCFLYLSLGLMASSFQIQNIKDTIYQMALYQAKVRYNIGILNNKLSTLALDIRAHRVQMDSASSARVLEVFRENAALFRVLQDYYEHNNDHFDYLEGILDGYKSIAKDMQLATPLQNCMPLMHEILTQFQAIVMLEKQLSDLIEQ</sequence>
<evidence type="ECO:0000313" key="3">
    <source>
        <dbReference type="Proteomes" id="UP000007934"/>
    </source>
</evidence>
<reference evidence="2 3" key="1">
    <citation type="journal article" date="2011" name="Genome Biol. Evol.">
        <title>Comparative whole genome sequence analysis of the carcinogenic bacterial model pathogen Helicobacter felis.</title>
        <authorList>
            <person name="Arnold I.C."/>
            <person name="Zigova Z."/>
            <person name="Holden M."/>
            <person name="Lawley T.D."/>
            <person name="Rad R."/>
            <person name="Dougan G."/>
            <person name="Falkow S."/>
            <person name="Bentley S.D."/>
            <person name="Muller A."/>
        </authorList>
    </citation>
    <scope>NUCLEOTIDE SEQUENCE [LARGE SCALE GENOMIC DNA]</scope>
    <source>
        <strain evidence="3">ATCC 49179 / CCUG 28539 / NCTC 12436 / CS1</strain>
    </source>
</reference>
<name>E7A9L8_HELFC</name>
<dbReference type="STRING" id="936155.HFELIS_04600"/>
<feature type="chain" id="PRO_5003217178" evidence="1">
    <location>
        <begin position="17"/>
        <end position="149"/>
    </location>
</feature>
<evidence type="ECO:0000313" key="2">
    <source>
        <dbReference type="EMBL" id="CBY82544.1"/>
    </source>
</evidence>
<dbReference type="GeneID" id="36134188"/>
<keyword evidence="1" id="KW-0732">Signal</keyword>
<keyword evidence="3" id="KW-1185">Reference proteome</keyword>
<dbReference type="EMBL" id="FQ670179">
    <property type="protein sequence ID" value="CBY82544.1"/>
    <property type="molecule type" value="Genomic_DNA"/>
</dbReference>